<dbReference type="Proteomes" id="UP000601435">
    <property type="component" value="Unassembled WGS sequence"/>
</dbReference>
<dbReference type="InterPro" id="IPR042541">
    <property type="entry name" value="BART_sf"/>
</dbReference>
<dbReference type="CDD" id="cd06257">
    <property type="entry name" value="DnaJ"/>
    <property type="match status" value="1"/>
</dbReference>
<feature type="region of interest" description="Disordered" evidence="9">
    <location>
        <begin position="1998"/>
        <end position="2036"/>
    </location>
</feature>
<dbReference type="Gene3D" id="1.25.40.10">
    <property type="entry name" value="Tetratricopeptide repeat domain"/>
    <property type="match status" value="4"/>
</dbReference>
<sequence length="2221" mass="241969">MLAASKYEEDNLKNGHAAVWGSFYCALTNDSKLCLGQDEGQGLSWFCGFRCNPAWPRLSGVATHRWGYACCLLCDRTAECGKVEVRARQATFLDICVTADDEVPALEGPIGDTEGTDSTKSHRKEPEAAAPEEATPGSERCAAELARILATEAKKPFEVLGLAPANASSYAVRNAFRRLALLVHPDKNPGDEEFGVFFLVRKDPKLDLARLRERAPGKEPQKRSDFESSEDEWYRFVDLALPGDAQKRREASARRAATAAAATGGAEGVLRSEVALQQTTKSVKALSKLLGNQELGAEIVAKVERVCRGMLEKEYADANQARSIDTAAGVLISFFGQSPCSKAQMAEAEAESIDDMDWLSDYVISVLKSPTWVVPIQEFIDKNAILFDEAEESMLEHTTCHNNFKELVSNLLLCHLMEVSITEEQFDRFCETGLTKNRSLHRALAEQLLAAEDFLTFKAMMSKHNAEICRVVAGDETEGVTNLARAVVKNSLNEGLLSADDWQIYDDPLLGAEVSDAVDFSALEAEAKREEAELQQAIALSLSIEEERLRQMSANEEQIPDVPVAPPPPPPPPSAGFTSAPLCHLPEPISPTSPRTAAPARLLQTEPLRRKPWGFTSAPLVARPPIPPPVATPAPATSEPAPPSPNDVPSAIPRLPGRAGFTSSPLCNVPPKPRVAVGASAEDGPSKPPPPPAEEAATTSTASRTLPPVQAFRTNLQLWKRRASEAVQPLPKQLRGARSRMFSPPSSPKSAAGDFCGPSEEERQQRADHLRRQRDRLIEKRAKDREQQLSEFGGAAHPDKEVWAALGRRRVAELSGAQLANEAAPSHAQPESAEKLRQALTRQLLQSLAQSMVSDAEVLDAYMDLAIGNKAWHTEVPTLMEGGMDGLTGIERGKHRSYARARTAQRLNAAKAKANAMDDEEVRRHVVALRRLLTVAQLFHQTVSGIDRECGRMPRSSLQPVPEPVAARHADVVSYNKAIAAQARMSKWIETIGLLRSMENSRMRLDVISFTSTVKACGLVSRWDFALRLMAIMDELFVTADAILCGATISACEKGWLLAASLLGEMKHLHLRLDVVNFNASVSIFGRGHAWLTSVVLLASMCSKQFVPDVFSLTSAINACESTRQWAVARALLVVMSLHAVQSHLLSYNSATSVCGHSTEWSMALSLLACAALNQLSPDIVSYNATVEGCAWSLAIHYLMRCTRKAALRPTPISYTAALDAAGPGASWAHSLQLLRTMHVSANAISYNTALKALPVWTSCLVLIQQMKICRLPLDAMTLSSVCSNWFAAAGLLTTLVEQTHQLNTVSFNSILASIEGGGQWRVATSLASGLDRHRLLPDMFSFSLAIRACQEDGQEAAALELLGGAQALQLCDTSTFNSVIGVCHVGGDWNAAIGLQDRMIALGLQPDVITQSSMISVCERAAQWRVGLKLFASSFEKKVEPDLFCLNSALSTCEKARRLQAALMLLQSSVGAGSVRLEPDVISFNSVIRACADDGRWLLALGLFLTMRMWLEPNLVSYNSLIITCARRGRWSAALGFLEALRSDGLVPSIITHSSIAATCANSGAWRCVLGSMADMERQRVLPTAKTYVSAVNACELAKDWTVAASLFAAAGRLGVSDCRCCVATNGDGVDKCTAVTALLQAAHATGSVQCDLVLPFAVAALAIIVLNFCVVLLSPLLHWHGCNLSDQLYQEGPRRLKQLAEGPVLEAWSCLHSLDRSSLRLLPDKDLEQRARQTPRWLFIGVSSVQRKAEYLGLTLSHLFDAMGAATDTGIVVHLADFDETWVSKSHEWLRSGFDDEVQANRLHVIHAPEKLYPSKEEVQKSTKFGDPPHRQWWRAKQNMDYAYLMWYAAGLSEYYMQLEDDVQVVPSFLPTVRRYMREKAAGNEWVMIAFSKLGFIGKTFRSSRLPKLAEFLLAFHDQAPCDWLVWIFIDAASSQPVTGQIAKDLEDEFVKRAQSKHQANKGKAEQTRSMRNDVLLFYREQSAQQVFLSAAAPASPKTTLPSAPSNGPEAARGWASVSSPASTPGAIGPTSTGQNLERLTSAQAFLAPFSLLDLTGAMDSSQVLNTMSSKLAAVAAGLEALKVQGSEQAAKHESTAQQLEQMQQRIAQHDSLLTGDGPSVLPTAAPVARPQDWDVTLPHSDASSSQPVSRAECAAMITEAFQHKVGPALQAVGTELTQHAIKINTLEHEVRMLKIRTSWTEKDLMYSQIEAAKRTLVV</sequence>
<dbReference type="PANTHER" id="PTHR46128">
    <property type="entry name" value="MITOCHONDRIAL GROUP I INTRON SPLICING FACTOR CCM1"/>
    <property type="match status" value="1"/>
</dbReference>
<feature type="compositionally biased region" description="Pro residues" evidence="9">
    <location>
        <begin position="622"/>
        <end position="632"/>
    </location>
</feature>
<dbReference type="PROSITE" id="PS50330">
    <property type="entry name" value="UIM"/>
    <property type="match status" value="1"/>
</dbReference>
<dbReference type="PROSITE" id="PS51375">
    <property type="entry name" value="PPR"/>
    <property type="match status" value="2"/>
</dbReference>
<dbReference type="InterPro" id="IPR023379">
    <property type="entry name" value="BART_dom"/>
</dbReference>
<dbReference type="Pfam" id="PF13812">
    <property type="entry name" value="PPR_3"/>
    <property type="match status" value="1"/>
</dbReference>
<dbReference type="SMART" id="SM00271">
    <property type="entry name" value="DnaJ"/>
    <property type="match status" value="1"/>
</dbReference>
<dbReference type="NCBIfam" id="TIGR00756">
    <property type="entry name" value="PPR"/>
    <property type="match status" value="1"/>
</dbReference>
<dbReference type="Gene3D" id="1.20.940.10">
    <property type="entry name" value="Functional domain of the splicing factor Prp18"/>
    <property type="match status" value="1"/>
</dbReference>
<evidence type="ECO:0000256" key="2">
    <source>
        <dbReference type="ARBA" id="ARBA00004496"/>
    </source>
</evidence>
<dbReference type="InterPro" id="IPR002885">
    <property type="entry name" value="PPR_rpt"/>
</dbReference>
<evidence type="ECO:0000256" key="4">
    <source>
        <dbReference type="ARBA" id="ARBA00022490"/>
    </source>
</evidence>
<dbReference type="GO" id="GO:0005737">
    <property type="term" value="C:cytoplasm"/>
    <property type="evidence" value="ECO:0007669"/>
    <property type="project" value="UniProtKB-SubCell"/>
</dbReference>
<dbReference type="OrthoDB" id="272687at2759"/>
<dbReference type="Pfam" id="PF11527">
    <property type="entry name" value="ARL2_Bind_BART"/>
    <property type="match status" value="1"/>
</dbReference>
<evidence type="ECO:0000256" key="3">
    <source>
        <dbReference type="ARBA" id="ARBA00007626"/>
    </source>
</evidence>
<feature type="repeat" description="PPR" evidence="7">
    <location>
        <begin position="1515"/>
        <end position="1549"/>
    </location>
</feature>
<dbReference type="InterPro" id="IPR050872">
    <property type="entry name" value="PPR_P_subfamily"/>
</dbReference>
<evidence type="ECO:0000256" key="8">
    <source>
        <dbReference type="SAM" id="Coils"/>
    </source>
</evidence>
<feature type="non-terminal residue" evidence="11">
    <location>
        <position position="1"/>
    </location>
</feature>
<dbReference type="GO" id="GO:0005929">
    <property type="term" value="C:cilium"/>
    <property type="evidence" value="ECO:0007669"/>
    <property type="project" value="UniProtKB-SubCell"/>
</dbReference>
<dbReference type="InterPro" id="IPR011990">
    <property type="entry name" value="TPR-like_helical_dom_sf"/>
</dbReference>
<feature type="region of interest" description="Disordered" evidence="9">
    <location>
        <begin position="723"/>
        <end position="772"/>
    </location>
</feature>
<dbReference type="Gene3D" id="1.10.287.110">
    <property type="entry name" value="DnaJ domain"/>
    <property type="match status" value="1"/>
</dbReference>
<proteinExistence type="inferred from homology"/>
<evidence type="ECO:0000259" key="10">
    <source>
        <dbReference type="PROSITE" id="PS50076"/>
    </source>
</evidence>
<reference evidence="11" key="1">
    <citation type="submission" date="2021-02" db="EMBL/GenBank/DDBJ databases">
        <authorList>
            <person name="Dougan E. K."/>
            <person name="Rhodes N."/>
            <person name="Thang M."/>
            <person name="Chan C."/>
        </authorList>
    </citation>
    <scope>NUCLEOTIDE SEQUENCE</scope>
</reference>
<feature type="repeat" description="PPR" evidence="7">
    <location>
        <begin position="1373"/>
        <end position="1407"/>
    </location>
</feature>
<dbReference type="SUPFAM" id="SSF46565">
    <property type="entry name" value="Chaperone J-domain"/>
    <property type="match status" value="1"/>
</dbReference>
<evidence type="ECO:0000256" key="5">
    <source>
        <dbReference type="ARBA" id="ARBA00023069"/>
    </source>
</evidence>
<evidence type="ECO:0000256" key="6">
    <source>
        <dbReference type="ARBA" id="ARBA00023273"/>
    </source>
</evidence>
<dbReference type="EMBL" id="CAJNJA010092107">
    <property type="protein sequence ID" value="CAE7940702.1"/>
    <property type="molecule type" value="Genomic_DNA"/>
</dbReference>
<feature type="region of interest" description="Disordered" evidence="9">
    <location>
        <begin position="106"/>
        <end position="136"/>
    </location>
</feature>
<feature type="coiled-coil region" evidence="8">
    <location>
        <begin position="520"/>
        <end position="547"/>
    </location>
</feature>
<comment type="similarity">
    <text evidence="3">Belongs to the PPR family. P subfamily.</text>
</comment>
<dbReference type="InterPro" id="IPR036869">
    <property type="entry name" value="J_dom_sf"/>
</dbReference>
<protein>
    <submittedName>
        <fullName evidence="11">MGAT4C protein</fullName>
    </submittedName>
</protein>
<dbReference type="InterPro" id="IPR003903">
    <property type="entry name" value="UIM_dom"/>
</dbReference>
<feature type="compositionally biased region" description="Polar residues" evidence="9">
    <location>
        <begin position="1999"/>
        <end position="2008"/>
    </location>
</feature>
<keyword evidence="6" id="KW-0966">Cell projection</keyword>
<feature type="domain" description="J" evidence="10">
    <location>
        <begin position="155"/>
        <end position="230"/>
    </location>
</feature>
<dbReference type="PANTHER" id="PTHR46128:SF329">
    <property type="entry name" value="MITOCHONDRIAL GROUP I INTRON SPLICING FACTOR DMR1"/>
    <property type="match status" value="1"/>
</dbReference>
<dbReference type="PROSITE" id="PS50076">
    <property type="entry name" value="DNAJ_2"/>
    <property type="match status" value="1"/>
</dbReference>
<evidence type="ECO:0000256" key="7">
    <source>
        <dbReference type="PROSITE-ProRule" id="PRU00708"/>
    </source>
</evidence>
<evidence type="ECO:0000313" key="12">
    <source>
        <dbReference type="Proteomes" id="UP000601435"/>
    </source>
</evidence>
<evidence type="ECO:0000256" key="9">
    <source>
        <dbReference type="SAM" id="MobiDB-lite"/>
    </source>
</evidence>
<keyword evidence="5" id="KW-0969">Cilium</keyword>
<feature type="compositionally biased region" description="Basic and acidic residues" evidence="9">
    <location>
        <begin position="760"/>
        <end position="772"/>
    </location>
</feature>
<feature type="region of interest" description="Disordered" evidence="9">
    <location>
        <begin position="559"/>
        <end position="709"/>
    </location>
</feature>
<keyword evidence="4" id="KW-0963">Cytoplasm</keyword>
<dbReference type="InterPro" id="IPR057279">
    <property type="entry name" value="MGAT4"/>
</dbReference>
<feature type="compositionally biased region" description="Basic and acidic residues" evidence="9">
    <location>
        <begin position="117"/>
        <end position="127"/>
    </location>
</feature>
<evidence type="ECO:0000256" key="1">
    <source>
        <dbReference type="ARBA" id="ARBA00004138"/>
    </source>
</evidence>
<dbReference type="Pfam" id="PF04666">
    <property type="entry name" value="MGAT4_cons"/>
    <property type="match status" value="1"/>
</dbReference>
<keyword evidence="12" id="KW-1185">Reference proteome</keyword>
<accession>A0A813CC52</accession>
<dbReference type="InterPro" id="IPR001623">
    <property type="entry name" value="DnaJ_domain"/>
</dbReference>
<comment type="subcellular location">
    <subcellularLocation>
        <location evidence="1">Cell projection</location>
        <location evidence="1">Cilium</location>
    </subcellularLocation>
    <subcellularLocation>
        <location evidence="2">Cytoplasm</location>
    </subcellularLocation>
</comment>
<comment type="caution">
    <text evidence="11">The sequence shown here is derived from an EMBL/GenBank/DDBJ whole genome shotgun (WGS) entry which is preliminary data.</text>
</comment>
<feature type="compositionally biased region" description="Low complexity" evidence="9">
    <location>
        <begin position="694"/>
        <end position="708"/>
    </location>
</feature>
<name>A0A813CC52_9DINO</name>
<dbReference type="SUPFAM" id="SSF47938">
    <property type="entry name" value="Functional domain of the splicing factor Prp18"/>
    <property type="match status" value="1"/>
</dbReference>
<gene>
    <name evidence="11" type="primary">MGAT4C</name>
    <name evidence="11" type="ORF">SNEC2469_LOCUS33996</name>
</gene>
<feature type="compositionally biased region" description="Pro residues" evidence="9">
    <location>
        <begin position="563"/>
        <end position="574"/>
    </location>
</feature>
<organism evidence="11 12">
    <name type="scientific">Symbiodinium necroappetens</name>
    <dbReference type="NCBI Taxonomy" id="1628268"/>
    <lineage>
        <taxon>Eukaryota</taxon>
        <taxon>Sar</taxon>
        <taxon>Alveolata</taxon>
        <taxon>Dinophyceae</taxon>
        <taxon>Suessiales</taxon>
        <taxon>Symbiodiniaceae</taxon>
        <taxon>Symbiodinium</taxon>
    </lineage>
</organism>
<dbReference type="Gene3D" id="1.20.1520.10">
    <property type="entry name" value="ADP-ribosylation factor-like 2-binding protein, domain"/>
    <property type="match status" value="1"/>
</dbReference>
<evidence type="ECO:0000313" key="11">
    <source>
        <dbReference type="EMBL" id="CAE7940702.1"/>
    </source>
</evidence>
<keyword evidence="8" id="KW-0175">Coiled coil</keyword>
<dbReference type="Pfam" id="PF01535">
    <property type="entry name" value="PPR"/>
    <property type="match status" value="2"/>
</dbReference>